<proteinExistence type="predicted"/>
<evidence type="ECO:0000313" key="2">
    <source>
        <dbReference type="EMBL" id="KAF2116835.1"/>
    </source>
</evidence>
<dbReference type="AlphaFoldDB" id="A0A6A5ZC65"/>
<gene>
    <name evidence="2" type="ORF">BDV96DRAFT_572950</name>
</gene>
<organism evidence="2 3">
    <name type="scientific">Lophiotrema nucula</name>
    <dbReference type="NCBI Taxonomy" id="690887"/>
    <lineage>
        <taxon>Eukaryota</taxon>
        <taxon>Fungi</taxon>
        <taxon>Dikarya</taxon>
        <taxon>Ascomycota</taxon>
        <taxon>Pezizomycotina</taxon>
        <taxon>Dothideomycetes</taxon>
        <taxon>Pleosporomycetidae</taxon>
        <taxon>Pleosporales</taxon>
        <taxon>Lophiotremataceae</taxon>
        <taxon>Lophiotrema</taxon>
    </lineage>
</organism>
<accession>A0A6A5ZC65</accession>
<reference evidence="2" key="1">
    <citation type="journal article" date="2020" name="Stud. Mycol.">
        <title>101 Dothideomycetes genomes: a test case for predicting lifestyles and emergence of pathogens.</title>
        <authorList>
            <person name="Haridas S."/>
            <person name="Albert R."/>
            <person name="Binder M."/>
            <person name="Bloem J."/>
            <person name="Labutti K."/>
            <person name="Salamov A."/>
            <person name="Andreopoulos B."/>
            <person name="Baker S."/>
            <person name="Barry K."/>
            <person name="Bills G."/>
            <person name="Bluhm B."/>
            <person name="Cannon C."/>
            <person name="Castanera R."/>
            <person name="Culley D."/>
            <person name="Daum C."/>
            <person name="Ezra D."/>
            <person name="Gonzalez J."/>
            <person name="Henrissat B."/>
            <person name="Kuo A."/>
            <person name="Liang C."/>
            <person name="Lipzen A."/>
            <person name="Lutzoni F."/>
            <person name="Magnuson J."/>
            <person name="Mondo S."/>
            <person name="Nolan M."/>
            <person name="Ohm R."/>
            <person name="Pangilinan J."/>
            <person name="Park H.-J."/>
            <person name="Ramirez L."/>
            <person name="Alfaro M."/>
            <person name="Sun H."/>
            <person name="Tritt A."/>
            <person name="Yoshinaga Y."/>
            <person name="Zwiers L.-H."/>
            <person name="Turgeon B."/>
            <person name="Goodwin S."/>
            <person name="Spatafora J."/>
            <person name="Crous P."/>
            <person name="Grigoriev I."/>
        </authorList>
    </citation>
    <scope>NUCLEOTIDE SEQUENCE</scope>
    <source>
        <strain evidence="2">CBS 627.86</strain>
    </source>
</reference>
<evidence type="ECO:0000313" key="3">
    <source>
        <dbReference type="Proteomes" id="UP000799770"/>
    </source>
</evidence>
<sequence length="91" mass="9193">MSVRCILVSLLQSTAGGSTASFSVAGSTSALSVLSCGFSSSLSVGVASCSPIFTIGVITFPPSTLLASAWSWHMLAVGLEESRLDTSSFLG</sequence>
<feature type="signal peptide" evidence="1">
    <location>
        <begin position="1"/>
        <end position="16"/>
    </location>
</feature>
<protein>
    <recommendedName>
        <fullName evidence="4">REJ domain-containing protein</fullName>
    </recommendedName>
</protein>
<keyword evidence="3" id="KW-1185">Reference proteome</keyword>
<dbReference type="EMBL" id="ML977320">
    <property type="protein sequence ID" value="KAF2116835.1"/>
    <property type="molecule type" value="Genomic_DNA"/>
</dbReference>
<keyword evidence="1" id="KW-0732">Signal</keyword>
<feature type="chain" id="PRO_5025613524" description="REJ domain-containing protein" evidence="1">
    <location>
        <begin position="17"/>
        <end position="91"/>
    </location>
</feature>
<evidence type="ECO:0000256" key="1">
    <source>
        <dbReference type="SAM" id="SignalP"/>
    </source>
</evidence>
<dbReference type="Proteomes" id="UP000799770">
    <property type="component" value="Unassembled WGS sequence"/>
</dbReference>
<evidence type="ECO:0008006" key="4">
    <source>
        <dbReference type="Google" id="ProtNLM"/>
    </source>
</evidence>
<name>A0A6A5ZC65_9PLEO</name>